<dbReference type="EMBL" id="SCWB01000021">
    <property type="protein sequence ID" value="TDM05277.1"/>
    <property type="molecule type" value="Genomic_DNA"/>
</dbReference>
<comment type="caution">
    <text evidence="6">The sequence shown here is derived from an EMBL/GenBank/DDBJ whole genome shotgun (WGS) entry which is preliminary data.</text>
</comment>
<dbReference type="Pfam" id="PF02016">
    <property type="entry name" value="Peptidase_S66"/>
    <property type="match status" value="1"/>
</dbReference>
<dbReference type="RefSeq" id="WP_133444575.1">
    <property type="nucleotide sequence ID" value="NZ_SCWB01000021.1"/>
</dbReference>
<keyword evidence="6" id="KW-0121">Carboxypeptidase</keyword>
<dbReference type="Proteomes" id="UP000294802">
    <property type="component" value="Unassembled WGS sequence"/>
</dbReference>
<dbReference type="InterPro" id="IPR027461">
    <property type="entry name" value="Carboxypeptidase_A_C_sf"/>
</dbReference>
<dbReference type="OrthoDB" id="9807329at2"/>
<feature type="active site" description="Charge relay system" evidence="3">
    <location>
        <position position="312"/>
    </location>
</feature>
<dbReference type="SUPFAM" id="SSF52317">
    <property type="entry name" value="Class I glutamine amidotransferase-like"/>
    <property type="match status" value="1"/>
</dbReference>
<comment type="similarity">
    <text evidence="1">Belongs to the peptidase S66 family.</text>
</comment>
<sequence length="343" mass="38246">MIKPQKLQPGDTVALVSLSSGMAGEDDFIWRTEQGIKRLEDVFGLKVKVMPHALKGIDYIYEHPEKRAEDLNAALKDPEVKGIICAIGGNDSIRTMPFVDFKAIKANPKIFTGYSDSTVGHLMFYLNGVSSSYGPALLTDFAENIEMDDYTIESIKNTWFSSDVIGEIKTSETVREVGLKWSKDNQFTARNLLPNDGYELINGHGKVQGHLIGGCLESLSDLRGTSLFPELHHFDGAILFLETSEEYIPTITLESYLRAFAVMGIMNKINGIIVGRPQNGVYYEEYKEVYQMIMKECGCEHTPILYNASFGHNEPKFIMPYGVQAEINADAKTFTILENAVEG</sequence>
<proteinExistence type="inferred from homology"/>
<dbReference type="InterPro" id="IPR003507">
    <property type="entry name" value="S66_fam"/>
</dbReference>
<feature type="active site" description="Charge relay system" evidence="3">
    <location>
        <position position="242"/>
    </location>
</feature>
<dbReference type="CDD" id="cd07062">
    <property type="entry name" value="Peptidase_S66_mccF_like"/>
    <property type="match status" value="1"/>
</dbReference>
<evidence type="ECO:0000259" key="5">
    <source>
        <dbReference type="Pfam" id="PF17676"/>
    </source>
</evidence>
<protein>
    <submittedName>
        <fullName evidence="6">LD-carboxypeptidase</fullName>
    </submittedName>
</protein>
<organism evidence="6 7">
    <name type="scientific">Macrococcus lamae</name>
    <dbReference type="NCBI Taxonomy" id="198484"/>
    <lineage>
        <taxon>Bacteria</taxon>
        <taxon>Bacillati</taxon>
        <taxon>Bacillota</taxon>
        <taxon>Bacilli</taxon>
        <taxon>Bacillales</taxon>
        <taxon>Staphylococcaceae</taxon>
        <taxon>Macrococcus</taxon>
    </lineage>
</organism>
<name>A0A4R6BS94_9STAP</name>
<evidence type="ECO:0000256" key="1">
    <source>
        <dbReference type="ARBA" id="ARBA00010233"/>
    </source>
</evidence>
<dbReference type="Gene3D" id="3.40.50.10740">
    <property type="entry name" value="Class I glutamine amidotransferase-like"/>
    <property type="match status" value="1"/>
</dbReference>
<dbReference type="GO" id="GO:0004180">
    <property type="term" value="F:carboxypeptidase activity"/>
    <property type="evidence" value="ECO:0007669"/>
    <property type="project" value="UniProtKB-KW"/>
</dbReference>
<dbReference type="AlphaFoldDB" id="A0A4R6BS94"/>
<dbReference type="InterPro" id="IPR027478">
    <property type="entry name" value="LdcA_N"/>
</dbReference>
<reference evidence="6 7" key="1">
    <citation type="submission" date="2019-01" db="EMBL/GenBank/DDBJ databases">
        <title>Draft genome sequences of the type strains of six Macrococcus species.</title>
        <authorList>
            <person name="Mazhar S."/>
            <person name="Altermann E."/>
            <person name="Hill C."/>
            <person name="Mcauliffe O."/>
        </authorList>
    </citation>
    <scope>NUCLEOTIDE SEQUENCE [LARGE SCALE GENOMIC DNA]</scope>
    <source>
        <strain evidence="6 7">CCM4815</strain>
    </source>
</reference>
<keyword evidence="2" id="KW-0378">Hydrolase</keyword>
<keyword evidence="6" id="KW-0645">Protease</keyword>
<dbReference type="PIRSF" id="PIRSF028757">
    <property type="entry name" value="LD-carboxypeptidase"/>
    <property type="match status" value="1"/>
</dbReference>
<dbReference type="Pfam" id="PF17676">
    <property type="entry name" value="Peptidase_S66C"/>
    <property type="match status" value="1"/>
</dbReference>
<dbReference type="InterPro" id="IPR040921">
    <property type="entry name" value="Peptidase_S66C"/>
</dbReference>
<keyword evidence="7" id="KW-1185">Reference proteome</keyword>
<dbReference type="PANTHER" id="PTHR30237">
    <property type="entry name" value="MURAMOYLTETRAPEPTIDE CARBOXYPEPTIDASE"/>
    <property type="match status" value="1"/>
</dbReference>
<evidence type="ECO:0000256" key="3">
    <source>
        <dbReference type="PIRSR" id="PIRSR028757-1"/>
    </source>
</evidence>
<evidence type="ECO:0000259" key="4">
    <source>
        <dbReference type="Pfam" id="PF02016"/>
    </source>
</evidence>
<feature type="domain" description="LD-carboxypeptidase N-terminal" evidence="4">
    <location>
        <begin position="13"/>
        <end position="134"/>
    </location>
</feature>
<dbReference type="InterPro" id="IPR029062">
    <property type="entry name" value="Class_I_gatase-like"/>
</dbReference>
<dbReference type="InterPro" id="IPR040449">
    <property type="entry name" value="Peptidase_S66_N"/>
</dbReference>
<dbReference type="Gene3D" id="3.50.30.60">
    <property type="entry name" value="LD-carboxypeptidase A C-terminal domain-like"/>
    <property type="match status" value="1"/>
</dbReference>
<evidence type="ECO:0000313" key="6">
    <source>
        <dbReference type="EMBL" id="TDM05277.1"/>
    </source>
</evidence>
<evidence type="ECO:0000313" key="7">
    <source>
        <dbReference type="Proteomes" id="UP000294802"/>
    </source>
</evidence>
<dbReference type="SUPFAM" id="SSF141986">
    <property type="entry name" value="LD-carboxypeptidase A C-terminal domain-like"/>
    <property type="match status" value="1"/>
</dbReference>
<accession>A0A4R6BS94</accession>
<gene>
    <name evidence="6" type="ORF">ERX29_10225</name>
</gene>
<dbReference type="PANTHER" id="PTHR30237:SF4">
    <property type="entry name" value="LD-CARBOXYPEPTIDASE C-TERMINAL DOMAIN-CONTAINING PROTEIN"/>
    <property type="match status" value="1"/>
</dbReference>
<feature type="domain" description="LD-carboxypeptidase C-terminal" evidence="5">
    <location>
        <begin position="208"/>
        <end position="327"/>
    </location>
</feature>
<evidence type="ECO:0000256" key="2">
    <source>
        <dbReference type="ARBA" id="ARBA00022801"/>
    </source>
</evidence>
<feature type="active site" description="Nucleophile" evidence="3">
    <location>
        <position position="115"/>
    </location>
</feature>